<dbReference type="EMBL" id="FMZB01000011">
    <property type="protein sequence ID" value="SDD47585.1"/>
    <property type="molecule type" value="Genomic_DNA"/>
</dbReference>
<proteinExistence type="predicted"/>
<keyword evidence="1" id="KW-0472">Membrane</keyword>
<keyword evidence="1" id="KW-0812">Transmembrane</keyword>
<reference evidence="3" key="1">
    <citation type="submission" date="2016-10" db="EMBL/GenBank/DDBJ databases">
        <authorList>
            <person name="Varghese N."/>
            <person name="Submissions S."/>
        </authorList>
    </citation>
    <scope>NUCLEOTIDE SEQUENCE [LARGE SCALE GENOMIC DNA]</scope>
    <source>
        <strain evidence="3">DSM 21620</strain>
    </source>
</reference>
<feature type="transmembrane region" description="Helical" evidence="1">
    <location>
        <begin position="12"/>
        <end position="31"/>
    </location>
</feature>
<organism evidence="2 3">
    <name type="scientific">Terribacillus halophilus</name>
    <dbReference type="NCBI Taxonomy" id="361279"/>
    <lineage>
        <taxon>Bacteria</taxon>
        <taxon>Bacillati</taxon>
        <taxon>Bacillota</taxon>
        <taxon>Bacilli</taxon>
        <taxon>Bacillales</taxon>
        <taxon>Bacillaceae</taxon>
        <taxon>Terribacillus</taxon>
    </lineage>
</organism>
<accession>A0A1G6V3V4</accession>
<gene>
    <name evidence="2" type="ORF">SAMN05421663_11191</name>
</gene>
<name>A0A1G6V3V4_9BACI</name>
<keyword evidence="1" id="KW-1133">Transmembrane helix</keyword>
<protein>
    <recommendedName>
        <fullName evidence="4">DUF2798 domain-containing protein</fullName>
    </recommendedName>
</protein>
<dbReference type="Pfam" id="PF11391">
    <property type="entry name" value="DUF2798"/>
    <property type="match status" value="1"/>
</dbReference>
<dbReference type="Proteomes" id="UP000198666">
    <property type="component" value="Unassembled WGS sequence"/>
</dbReference>
<dbReference type="OrthoDB" id="1684255at2"/>
<evidence type="ECO:0000313" key="2">
    <source>
        <dbReference type="EMBL" id="SDD47585.1"/>
    </source>
</evidence>
<dbReference type="RefSeq" id="WP_093728349.1">
    <property type="nucleotide sequence ID" value="NZ_FMZB01000011.1"/>
</dbReference>
<keyword evidence="3" id="KW-1185">Reference proteome</keyword>
<dbReference type="AlphaFoldDB" id="A0A1G6V3V4"/>
<evidence type="ECO:0008006" key="4">
    <source>
        <dbReference type="Google" id="ProtNLM"/>
    </source>
</evidence>
<feature type="transmembrane region" description="Helical" evidence="1">
    <location>
        <begin position="43"/>
        <end position="66"/>
    </location>
</feature>
<evidence type="ECO:0000256" key="1">
    <source>
        <dbReference type="SAM" id="Phobius"/>
    </source>
</evidence>
<evidence type="ECO:0000313" key="3">
    <source>
        <dbReference type="Proteomes" id="UP000198666"/>
    </source>
</evidence>
<dbReference type="InterPro" id="IPR021529">
    <property type="entry name" value="DUF2798"/>
</dbReference>
<dbReference type="STRING" id="361279.SAMN05421663_11191"/>
<sequence length="77" mass="8878">MFVNSKTHRILCSVVTATIMTAIISFTLTAVNSGLHAFPYVTWFRSWIIAFLLVFTISFFLPKFVIRHVSRIIKVKE</sequence>